<accession>A0AAN7QHU7</accession>
<dbReference type="AlphaFoldDB" id="A0AAN7QHU7"/>
<evidence type="ECO:0000313" key="3">
    <source>
        <dbReference type="Proteomes" id="UP001353858"/>
    </source>
</evidence>
<comment type="caution">
    <text evidence="2">The sequence shown here is derived from an EMBL/GenBank/DDBJ whole genome shotgun (WGS) entry which is preliminary data.</text>
</comment>
<name>A0AAN7QHU7_9COLE</name>
<evidence type="ECO:0000313" key="2">
    <source>
        <dbReference type="EMBL" id="KAK4878448.1"/>
    </source>
</evidence>
<feature type="coiled-coil region" evidence="1">
    <location>
        <begin position="118"/>
        <end position="145"/>
    </location>
</feature>
<gene>
    <name evidence="2" type="ORF">RN001_010954</name>
</gene>
<organism evidence="2 3">
    <name type="scientific">Aquatica leii</name>
    <dbReference type="NCBI Taxonomy" id="1421715"/>
    <lineage>
        <taxon>Eukaryota</taxon>
        <taxon>Metazoa</taxon>
        <taxon>Ecdysozoa</taxon>
        <taxon>Arthropoda</taxon>
        <taxon>Hexapoda</taxon>
        <taxon>Insecta</taxon>
        <taxon>Pterygota</taxon>
        <taxon>Neoptera</taxon>
        <taxon>Endopterygota</taxon>
        <taxon>Coleoptera</taxon>
        <taxon>Polyphaga</taxon>
        <taxon>Elateriformia</taxon>
        <taxon>Elateroidea</taxon>
        <taxon>Lampyridae</taxon>
        <taxon>Luciolinae</taxon>
        <taxon>Aquatica</taxon>
    </lineage>
</organism>
<reference evidence="3" key="1">
    <citation type="submission" date="2023-01" db="EMBL/GenBank/DDBJ databases">
        <title>Key to firefly adult light organ development and bioluminescence: homeobox transcription factors regulate luciferase expression and transportation to peroxisome.</title>
        <authorList>
            <person name="Fu X."/>
        </authorList>
    </citation>
    <scope>NUCLEOTIDE SEQUENCE [LARGE SCALE GENOMIC DNA]</scope>
</reference>
<sequence length="170" mass="19268">MEEIFGMSQRKPKPKYGPECSYNYALGDTSSKSKAKPVVKSACQRNRSQKKSNTDLIYEKIQELDDNAEVLDLVLPFRSLGRNSSLTNLNDLLQINDHTPSPLTHKLAKTLQLNEDTAVIMTRQIQQMKNSMEKLQQAVQKSYNHKLTSDIDFILGNIGNVRKNPRTNSS</sequence>
<keyword evidence="1" id="KW-0175">Coiled coil</keyword>
<keyword evidence="3" id="KW-1185">Reference proteome</keyword>
<evidence type="ECO:0000256" key="1">
    <source>
        <dbReference type="SAM" id="Coils"/>
    </source>
</evidence>
<proteinExistence type="predicted"/>
<protein>
    <submittedName>
        <fullName evidence="2">Uncharacterized protein</fullName>
    </submittedName>
</protein>
<dbReference type="Proteomes" id="UP001353858">
    <property type="component" value="Unassembled WGS sequence"/>
</dbReference>
<dbReference type="EMBL" id="JARPUR010000004">
    <property type="protein sequence ID" value="KAK4878448.1"/>
    <property type="molecule type" value="Genomic_DNA"/>
</dbReference>